<evidence type="ECO:0000256" key="2">
    <source>
        <dbReference type="SAM" id="Phobius"/>
    </source>
</evidence>
<gene>
    <name evidence="3" type="ORF">CVM73_31095</name>
</gene>
<dbReference type="OrthoDB" id="8252031at2"/>
<evidence type="ECO:0000313" key="4">
    <source>
        <dbReference type="Proteomes" id="UP000231194"/>
    </source>
</evidence>
<feature type="region of interest" description="Disordered" evidence="1">
    <location>
        <begin position="122"/>
        <end position="172"/>
    </location>
</feature>
<keyword evidence="4" id="KW-1185">Reference proteome</keyword>
<feature type="transmembrane region" description="Helical" evidence="2">
    <location>
        <begin position="23"/>
        <end position="45"/>
    </location>
</feature>
<comment type="caution">
    <text evidence="3">The sequence shown here is derived from an EMBL/GenBank/DDBJ whole genome shotgun (WGS) entry which is preliminary data.</text>
</comment>
<feature type="compositionally biased region" description="Low complexity" evidence="1">
    <location>
        <begin position="123"/>
        <end position="142"/>
    </location>
</feature>
<reference evidence="3 4" key="1">
    <citation type="submission" date="2017-11" db="EMBL/GenBank/DDBJ databases">
        <title>Bradyrhizobium forestalis sp. nov., an efficient nitrogen-fixing bacterium isolated from nodules of forest legume species in the Amazon.</title>
        <authorList>
            <person name="Costa E.M."/>
            <person name="Guimaraes A."/>
            <person name="Carvalho T.S."/>
            <person name="Rodrigues T.L."/>
            <person name="Ribeiro P.R.A."/>
            <person name="Lebbe L."/>
            <person name="Willems A."/>
            <person name="Moreira F.M.S."/>
        </authorList>
    </citation>
    <scope>NUCLEOTIDE SEQUENCE [LARGE SCALE GENOMIC DNA]</scope>
    <source>
        <strain evidence="3 4">INPA54B</strain>
    </source>
</reference>
<keyword evidence="2" id="KW-1133">Transmembrane helix</keyword>
<name>A0A2M8R0X3_9BRAD</name>
<dbReference type="EMBL" id="PGVG01000037">
    <property type="protein sequence ID" value="PJG51443.1"/>
    <property type="molecule type" value="Genomic_DNA"/>
</dbReference>
<protein>
    <submittedName>
        <fullName evidence="3">Uncharacterized protein</fullName>
    </submittedName>
</protein>
<dbReference type="Proteomes" id="UP000231194">
    <property type="component" value="Unassembled WGS sequence"/>
</dbReference>
<organism evidence="3 4">
    <name type="scientific">Bradyrhizobium forestalis</name>
    <dbReference type="NCBI Taxonomy" id="1419263"/>
    <lineage>
        <taxon>Bacteria</taxon>
        <taxon>Pseudomonadati</taxon>
        <taxon>Pseudomonadota</taxon>
        <taxon>Alphaproteobacteria</taxon>
        <taxon>Hyphomicrobiales</taxon>
        <taxon>Nitrobacteraceae</taxon>
        <taxon>Bradyrhizobium</taxon>
    </lineage>
</organism>
<evidence type="ECO:0000256" key="1">
    <source>
        <dbReference type="SAM" id="MobiDB-lite"/>
    </source>
</evidence>
<accession>A0A2M8R0X3</accession>
<sequence length="172" mass="18405">MDLIDQAAASDLRPLLRGPSRRILPVLVLPLVLVSSCAAGVWLWANLEAVVEKPEARDVASTMSLSLEDRAALFEINWAQQKTGDEIAVLNSRINALRDDLKGILDQITMLTSRIDSLQSLTPVPSAASEPPLSPARAASSVARKRFRRSKPQGPVSVGGAPVIAGPKRAEP</sequence>
<evidence type="ECO:0000313" key="3">
    <source>
        <dbReference type="EMBL" id="PJG51443.1"/>
    </source>
</evidence>
<proteinExistence type="predicted"/>
<keyword evidence="2" id="KW-0472">Membrane</keyword>
<dbReference type="AlphaFoldDB" id="A0A2M8R0X3"/>
<keyword evidence="2" id="KW-0812">Transmembrane</keyword>